<accession>A0A0P4R4Y3</accession>
<gene>
    <name evidence="2" type="ORF">TPA0598_03_05070</name>
</gene>
<organism evidence="2 3">
    <name type="scientific">Streptomyces lydicamycinicus</name>
    <dbReference type="NCBI Taxonomy" id="1546107"/>
    <lineage>
        <taxon>Bacteria</taxon>
        <taxon>Bacillati</taxon>
        <taxon>Actinomycetota</taxon>
        <taxon>Actinomycetes</taxon>
        <taxon>Kitasatosporales</taxon>
        <taxon>Streptomycetaceae</taxon>
        <taxon>Streptomyces</taxon>
    </lineage>
</organism>
<proteinExistence type="predicted"/>
<dbReference type="SMART" id="SM00331">
    <property type="entry name" value="PP2C_SIG"/>
    <property type="match status" value="1"/>
</dbReference>
<dbReference type="PANTHER" id="PTHR35801">
    <property type="entry name" value="PHOSPHOSERINE PHOSPHATASE RSBX"/>
    <property type="match status" value="1"/>
</dbReference>
<dbReference type="Gene3D" id="3.60.40.10">
    <property type="entry name" value="PPM-type phosphatase domain"/>
    <property type="match status" value="1"/>
</dbReference>
<dbReference type="InterPro" id="IPR039248">
    <property type="entry name" value="Ptase_RsbX"/>
</dbReference>
<name>A0A0P4R4Y3_9ACTN</name>
<evidence type="ECO:0000313" key="2">
    <source>
        <dbReference type="EMBL" id="GAO08046.1"/>
    </source>
</evidence>
<reference evidence="2 3" key="2">
    <citation type="journal article" date="2015" name="Stand. Genomic Sci.">
        <title>Draft genome sequence of marine-derived Streptomyces sp. TP-A0598, a producer of anti-MRSA antibiotic lydicamycins.</title>
        <authorList>
            <person name="Komaki H."/>
            <person name="Ichikawa N."/>
            <person name="Hosoyama A."/>
            <person name="Fujita N."/>
            <person name="Igarashi Y."/>
        </authorList>
    </citation>
    <scope>NUCLEOTIDE SEQUENCE [LARGE SCALE GENOMIC DNA]</scope>
    <source>
        <strain evidence="2 3">NBRC 110027</strain>
    </source>
</reference>
<dbReference type="Gene3D" id="3.30.565.10">
    <property type="entry name" value="Histidine kinase-like ATPase, C-terminal domain"/>
    <property type="match status" value="1"/>
</dbReference>
<keyword evidence="3" id="KW-1185">Reference proteome</keyword>
<reference evidence="3" key="1">
    <citation type="submission" date="2014-09" db="EMBL/GenBank/DDBJ databases">
        <title>Whole genome shotgun sequence of Streptomyces sp. NBRC 110027.</title>
        <authorList>
            <person name="Komaki H."/>
            <person name="Ichikawa N."/>
            <person name="Katano-Makiyama Y."/>
            <person name="Hosoyama A."/>
            <person name="Hashimoto M."/>
            <person name="Uohara A."/>
            <person name="Kitahashi Y."/>
            <person name="Ohji S."/>
            <person name="Kimura A."/>
            <person name="Yamazoe A."/>
            <person name="Igarashi Y."/>
            <person name="Fujita N."/>
        </authorList>
    </citation>
    <scope>NUCLEOTIDE SEQUENCE [LARGE SCALE GENOMIC DNA]</scope>
    <source>
        <strain evidence="3">NBRC 110027</strain>
    </source>
</reference>
<dbReference type="InterPro" id="IPR036890">
    <property type="entry name" value="HATPase_C_sf"/>
</dbReference>
<sequence length="341" mass="35083">MGGAVTSPETLPTAHIAVDHYSAVHLAAETARTVAGRCRLPGALPDQAAVIASELASNLAKHASSGSLFIQPLPLGGGMEIVAADRGPGIDALQQCLADGYTTSNTLGAGLGAVKRIATALTIRTQPGAGTLVCARLTGPDATHPADQEVGAICLPADREQLSGDACAVVDQGTARTAIVVDGLGHGPQAAEAAQTAIRSFHRAPDLPLPELLTALHRALRRTRGAAVGLLRLHPGRAEYSGIGNVRVLTLTPLDVGHRLTGQPGIAGLNMATPQVRSFPVPPGATAVLHSDGIDQRWARSPSAFVHRLPPLLLAASLAHSHRLSRDDATVIAARPSQRLP</sequence>
<dbReference type="EMBL" id="BBNO01000003">
    <property type="protein sequence ID" value="GAO08046.1"/>
    <property type="molecule type" value="Genomic_DNA"/>
</dbReference>
<dbReference type="InterPro" id="IPR001932">
    <property type="entry name" value="PPM-type_phosphatase-like_dom"/>
</dbReference>
<evidence type="ECO:0000259" key="1">
    <source>
        <dbReference type="SMART" id="SM00331"/>
    </source>
</evidence>
<dbReference type="PANTHER" id="PTHR35801:SF1">
    <property type="entry name" value="PHOSPHOSERINE PHOSPHATASE RSBX"/>
    <property type="match status" value="1"/>
</dbReference>
<protein>
    <submittedName>
        <fullName evidence="2">Stage II sporulation protein E</fullName>
    </submittedName>
</protein>
<dbReference type="AlphaFoldDB" id="A0A0P4R4Y3"/>
<feature type="domain" description="PPM-type phosphatase" evidence="1">
    <location>
        <begin position="147"/>
        <end position="336"/>
    </location>
</feature>
<dbReference type="Proteomes" id="UP000048965">
    <property type="component" value="Unassembled WGS sequence"/>
</dbReference>
<dbReference type="SUPFAM" id="SSF55874">
    <property type="entry name" value="ATPase domain of HSP90 chaperone/DNA topoisomerase II/histidine kinase"/>
    <property type="match status" value="1"/>
</dbReference>
<dbReference type="SUPFAM" id="SSF81606">
    <property type="entry name" value="PP2C-like"/>
    <property type="match status" value="1"/>
</dbReference>
<evidence type="ECO:0000313" key="3">
    <source>
        <dbReference type="Proteomes" id="UP000048965"/>
    </source>
</evidence>
<comment type="caution">
    <text evidence="2">The sequence shown here is derived from an EMBL/GenBank/DDBJ whole genome shotgun (WGS) entry which is preliminary data.</text>
</comment>
<dbReference type="Pfam" id="PF07228">
    <property type="entry name" value="SpoIIE"/>
    <property type="match status" value="1"/>
</dbReference>
<dbReference type="InterPro" id="IPR036457">
    <property type="entry name" value="PPM-type-like_dom_sf"/>
</dbReference>